<dbReference type="EMBL" id="JBAMMX010000021">
    <property type="protein sequence ID" value="KAK6920371.1"/>
    <property type="molecule type" value="Genomic_DNA"/>
</dbReference>
<comment type="caution">
    <text evidence="1">The sequence shown here is derived from an EMBL/GenBank/DDBJ whole genome shotgun (WGS) entry which is preliminary data.</text>
</comment>
<reference evidence="1 2" key="1">
    <citation type="submission" date="2023-12" db="EMBL/GenBank/DDBJ databases">
        <title>A high-quality genome assembly for Dillenia turbinata (Dilleniales).</title>
        <authorList>
            <person name="Chanderbali A."/>
        </authorList>
    </citation>
    <scope>NUCLEOTIDE SEQUENCE [LARGE SCALE GENOMIC DNA]</scope>
    <source>
        <strain evidence="1">LSX21</strain>
        <tissue evidence="1">Leaf</tissue>
    </source>
</reference>
<dbReference type="PANTHER" id="PTHR37754:SF1">
    <property type="entry name" value="CALCIUM ION-BINDING PROTEIN"/>
    <property type="match status" value="1"/>
</dbReference>
<protein>
    <submittedName>
        <fullName evidence="1">Uncharacterized protein</fullName>
    </submittedName>
</protein>
<evidence type="ECO:0000313" key="1">
    <source>
        <dbReference type="EMBL" id="KAK6920371.1"/>
    </source>
</evidence>
<gene>
    <name evidence="1" type="ORF">RJ641_016275</name>
</gene>
<sequence length="169" mass="18792">MGMVLSAALGTVGVSLSPRRQLVNVLVEAIYKQYAENDGLADFENFHLAILDIYSTFNKVLGKHYDEPPLSDVKAKYDGWKGADHSKKQEIFVNFFEDIVEENRDHTTMVFTGVMIPPAAMVTKRALEKQPKLWALKHVPDIVFVPSATAMALISVKLSSRAMLGQHSS</sequence>
<dbReference type="Proteomes" id="UP001370490">
    <property type="component" value="Unassembled WGS sequence"/>
</dbReference>
<dbReference type="PANTHER" id="PTHR37754">
    <property type="entry name" value="CALCIUM ION-BINDING PROTEIN"/>
    <property type="match status" value="1"/>
</dbReference>
<keyword evidence="2" id="KW-1185">Reference proteome</keyword>
<name>A0AAN8Z0V8_9MAGN</name>
<accession>A0AAN8Z0V8</accession>
<evidence type="ECO:0000313" key="2">
    <source>
        <dbReference type="Proteomes" id="UP001370490"/>
    </source>
</evidence>
<dbReference type="AlphaFoldDB" id="A0AAN8Z0V8"/>
<organism evidence="1 2">
    <name type="scientific">Dillenia turbinata</name>
    <dbReference type="NCBI Taxonomy" id="194707"/>
    <lineage>
        <taxon>Eukaryota</taxon>
        <taxon>Viridiplantae</taxon>
        <taxon>Streptophyta</taxon>
        <taxon>Embryophyta</taxon>
        <taxon>Tracheophyta</taxon>
        <taxon>Spermatophyta</taxon>
        <taxon>Magnoliopsida</taxon>
        <taxon>eudicotyledons</taxon>
        <taxon>Gunneridae</taxon>
        <taxon>Pentapetalae</taxon>
        <taxon>Dilleniales</taxon>
        <taxon>Dilleniaceae</taxon>
        <taxon>Dillenia</taxon>
    </lineage>
</organism>
<proteinExistence type="predicted"/>